<evidence type="ECO:0000313" key="2">
    <source>
        <dbReference type="Proteomes" id="UP000078540"/>
    </source>
</evidence>
<dbReference type="Proteomes" id="UP000078540">
    <property type="component" value="Unassembled WGS sequence"/>
</dbReference>
<keyword evidence="2" id="KW-1185">Reference proteome</keyword>
<dbReference type="AlphaFoldDB" id="A0A195B3F5"/>
<organism evidence="1 2">
    <name type="scientific">Atta colombica</name>
    <dbReference type="NCBI Taxonomy" id="520822"/>
    <lineage>
        <taxon>Eukaryota</taxon>
        <taxon>Metazoa</taxon>
        <taxon>Ecdysozoa</taxon>
        <taxon>Arthropoda</taxon>
        <taxon>Hexapoda</taxon>
        <taxon>Insecta</taxon>
        <taxon>Pterygota</taxon>
        <taxon>Neoptera</taxon>
        <taxon>Endopterygota</taxon>
        <taxon>Hymenoptera</taxon>
        <taxon>Apocrita</taxon>
        <taxon>Aculeata</taxon>
        <taxon>Formicoidea</taxon>
        <taxon>Formicidae</taxon>
        <taxon>Myrmicinae</taxon>
        <taxon>Atta</taxon>
    </lineage>
</organism>
<proteinExistence type="predicted"/>
<name>A0A195B3F5_9HYME</name>
<protein>
    <submittedName>
        <fullName evidence="1">Uncharacterized protein</fullName>
    </submittedName>
</protein>
<dbReference type="EMBL" id="KQ976641">
    <property type="protein sequence ID" value="KYM78812.1"/>
    <property type="molecule type" value="Genomic_DNA"/>
</dbReference>
<gene>
    <name evidence="1" type="ORF">ALC53_10866</name>
</gene>
<evidence type="ECO:0000313" key="1">
    <source>
        <dbReference type="EMBL" id="KYM78812.1"/>
    </source>
</evidence>
<reference evidence="1 2" key="1">
    <citation type="submission" date="2015-09" db="EMBL/GenBank/DDBJ databases">
        <title>Atta colombica WGS genome.</title>
        <authorList>
            <person name="Nygaard S."/>
            <person name="Hu H."/>
            <person name="Boomsma J."/>
            <person name="Zhang G."/>
        </authorList>
    </citation>
    <scope>NUCLEOTIDE SEQUENCE [LARGE SCALE GENOMIC DNA]</scope>
    <source>
        <strain evidence="1">Treedump-2</strain>
        <tissue evidence="1">Whole body</tissue>
    </source>
</reference>
<accession>A0A195B3F5</accession>
<sequence>MWPRRDANGGRGSSAADNEGNCAAVTNAQLYQAYPTVAVNNHNDAVFRRRGTVTHEWRRTIRVRKNAMETDGNEWTKNWLDYRSLFEWIGVPTF</sequence>